<dbReference type="InterPro" id="IPR011010">
    <property type="entry name" value="DNA_brk_join_enz"/>
</dbReference>
<evidence type="ECO:0000256" key="1">
    <source>
        <dbReference type="ARBA" id="ARBA00003283"/>
    </source>
</evidence>
<dbReference type="PANTHER" id="PTHR30349:SF89">
    <property type="entry name" value="INTEGRASE_RECOMBINASE"/>
    <property type="match status" value="1"/>
</dbReference>
<dbReference type="GO" id="GO:0015074">
    <property type="term" value="P:DNA integration"/>
    <property type="evidence" value="ECO:0007669"/>
    <property type="project" value="UniProtKB-KW"/>
</dbReference>
<dbReference type="GO" id="GO:0006310">
    <property type="term" value="P:DNA recombination"/>
    <property type="evidence" value="ECO:0007669"/>
    <property type="project" value="UniProtKB-KW"/>
</dbReference>
<dbReference type="Gene3D" id="1.10.150.130">
    <property type="match status" value="1"/>
</dbReference>
<dbReference type="PROSITE" id="PS51898">
    <property type="entry name" value="TYR_RECOMBINASE"/>
    <property type="match status" value="1"/>
</dbReference>
<organism evidence="9 10">
    <name type="scientific">Massiliimalia timonensis</name>
    <dbReference type="NCBI Taxonomy" id="1987501"/>
    <lineage>
        <taxon>Bacteria</taxon>
        <taxon>Bacillati</taxon>
        <taxon>Bacillota</taxon>
        <taxon>Clostridia</taxon>
        <taxon>Eubacteriales</taxon>
        <taxon>Oscillospiraceae</taxon>
        <taxon>Massiliimalia</taxon>
    </lineage>
</organism>
<evidence type="ECO:0000259" key="8">
    <source>
        <dbReference type="PROSITE" id="PS51900"/>
    </source>
</evidence>
<dbReference type="PANTHER" id="PTHR30349">
    <property type="entry name" value="PHAGE INTEGRASE-RELATED"/>
    <property type="match status" value="1"/>
</dbReference>
<dbReference type="Pfam" id="PF02899">
    <property type="entry name" value="Phage_int_SAM_1"/>
    <property type="match status" value="1"/>
</dbReference>
<feature type="domain" description="Tyr recombinase" evidence="7">
    <location>
        <begin position="99"/>
        <end position="270"/>
    </location>
</feature>
<comment type="similarity">
    <text evidence="2">Belongs to the 'phage' integrase family.</text>
</comment>
<keyword evidence="10" id="KW-1185">Reference proteome</keyword>
<dbReference type="OrthoDB" id="9801717at2"/>
<dbReference type="GO" id="GO:0003677">
    <property type="term" value="F:DNA binding"/>
    <property type="evidence" value="ECO:0007669"/>
    <property type="project" value="UniProtKB-UniRule"/>
</dbReference>
<comment type="caution">
    <text evidence="9">The sequence shown here is derived from an EMBL/GenBank/DDBJ whole genome shotgun (WGS) entry which is preliminary data.</text>
</comment>
<evidence type="ECO:0000256" key="3">
    <source>
        <dbReference type="ARBA" id="ARBA00022908"/>
    </source>
</evidence>
<protein>
    <submittedName>
        <fullName evidence="9">Tyrosine-type recombinase/integrase</fullName>
    </submittedName>
</protein>
<dbReference type="Gene3D" id="1.10.443.10">
    <property type="entry name" value="Intergrase catalytic core"/>
    <property type="match status" value="1"/>
</dbReference>
<sequence>MDLKGSNNFSFFEKYLRKEEKSQATIAKYLRDIRCFAHFLSGQSISKENTIAYKEYLCGKYAPASVNSMLVALNGYLRFLKKSECCVKLLKVQRQIFLEKEKELTKAEYLRLLHAAKDRRLSFVLQTICGTGIRVSELRYITAEAVQKGRAVVSCKNKTRVIFIPVLLQKILQKYMKKNKIRSGSIFVSRNGRPLDRSNIWKEMKALCGKAHVCATKVFPHNLRHLFARTFYAVERDIVRLADLLGHSSINTTRIYTMETGEQHLNRLDRMKLVIST</sequence>
<dbReference type="InterPro" id="IPR050090">
    <property type="entry name" value="Tyrosine_recombinase_XerCD"/>
</dbReference>
<evidence type="ECO:0000313" key="9">
    <source>
        <dbReference type="EMBL" id="MBC8611248.1"/>
    </source>
</evidence>
<dbReference type="RefSeq" id="WP_093988933.1">
    <property type="nucleotide sequence ID" value="NZ_FYDD01000003.1"/>
</dbReference>
<evidence type="ECO:0000256" key="4">
    <source>
        <dbReference type="ARBA" id="ARBA00023125"/>
    </source>
</evidence>
<dbReference type="EMBL" id="JACRTL010000004">
    <property type="protein sequence ID" value="MBC8611248.1"/>
    <property type="molecule type" value="Genomic_DNA"/>
</dbReference>
<keyword evidence="3" id="KW-0229">DNA integration</keyword>
<gene>
    <name evidence="9" type="ORF">H8702_08990</name>
</gene>
<dbReference type="SUPFAM" id="SSF56349">
    <property type="entry name" value="DNA breaking-rejoining enzymes"/>
    <property type="match status" value="1"/>
</dbReference>
<dbReference type="Proteomes" id="UP000632659">
    <property type="component" value="Unassembled WGS sequence"/>
</dbReference>
<keyword evidence="4 6" id="KW-0238">DNA-binding</keyword>
<comment type="function">
    <text evidence="1">Site-specific tyrosine recombinase, which acts by catalyzing the cutting and rejoining of the recombining DNA molecules.</text>
</comment>
<dbReference type="AlphaFoldDB" id="A0A8J6TVA7"/>
<keyword evidence="5" id="KW-0233">DNA recombination</keyword>
<dbReference type="PROSITE" id="PS51900">
    <property type="entry name" value="CB"/>
    <property type="match status" value="1"/>
</dbReference>
<dbReference type="Pfam" id="PF00589">
    <property type="entry name" value="Phage_integrase"/>
    <property type="match status" value="1"/>
</dbReference>
<dbReference type="InterPro" id="IPR004107">
    <property type="entry name" value="Integrase_SAM-like_N"/>
</dbReference>
<name>A0A8J6TVA7_9FIRM</name>
<evidence type="ECO:0000259" key="7">
    <source>
        <dbReference type="PROSITE" id="PS51898"/>
    </source>
</evidence>
<evidence type="ECO:0000256" key="6">
    <source>
        <dbReference type="PROSITE-ProRule" id="PRU01248"/>
    </source>
</evidence>
<dbReference type="InterPro" id="IPR044068">
    <property type="entry name" value="CB"/>
</dbReference>
<proteinExistence type="inferred from homology"/>
<dbReference type="InterPro" id="IPR013762">
    <property type="entry name" value="Integrase-like_cat_sf"/>
</dbReference>
<accession>A0A8J6TVA7</accession>
<evidence type="ECO:0000256" key="5">
    <source>
        <dbReference type="ARBA" id="ARBA00023172"/>
    </source>
</evidence>
<evidence type="ECO:0000256" key="2">
    <source>
        <dbReference type="ARBA" id="ARBA00008857"/>
    </source>
</evidence>
<dbReference type="InterPro" id="IPR010998">
    <property type="entry name" value="Integrase_recombinase_N"/>
</dbReference>
<reference evidence="9" key="1">
    <citation type="submission" date="2020-08" db="EMBL/GenBank/DDBJ databases">
        <title>Genome public.</title>
        <authorList>
            <person name="Liu C."/>
            <person name="Sun Q."/>
        </authorList>
    </citation>
    <scope>NUCLEOTIDE SEQUENCE</scope>
    <source>
        <strain evidence="9">NSJ-15</strain>
    </source>
</reference>
<feature type="domain" description="Core-binding (CB)" evidence="8">
    <location>
        <begin position="6"/>
        <end position="81"/>
    </location>
</feature>
<dbReference type="InterPro" id="IPR002104">
    <property type="entry name" value="Integrase_catalytic"/>
</dbReference>
<evidence type="ECO:0000313" key="10">
    <source>
        <dbReference type="Proteomes" id="UP000632659"/>
    </source>
</evidence>